<evidence type="ECO:0000313" key="2">
    <source>
        <dbReference type="Proteomes" id="UP000621455"/>
    </source>
</evidence>
<organism evidence="1 2">
    <name type="scientific">Massilia frigida</name>
    <dbReference type="NCBI Taxonomy" id="2609281"/>
    <lineage>
        <taxon>Bacteria</taxon>
        <taxon>Pseudomonadati</taxon>
        <taxon>Pseudomonadota</taxon>
        <taxon>Betaproteobacteria</taxon>
        <taxon>Burkholderiales</taxon>
        <taxon>Oxalobacteraceae</taxon>
        <taxon>Telluria group</taxon>
        <taxon>Massilia</taxon>
    </lineage>
</organism>
<dbReference type="Proteomes" id="UP000621455">
    <property type="component" value="Unassembled WGS sequence"/>
</dbReference>
<sequence>MVTLDPVTTTSSNCWKQAGRTWKYRLSLPPSEGFTSARRSVTADADGRFKFSKLPAGSYYLRTELTWDVAYHGIQGGVLAAEHEVKPGETKTVMLNSL</sequence>
<dbReference type="RefSeq" id="WP_167086216.1">
    <property type="nucleotide sequence ID" value="NZ_WHJG01000006.1"/>
</dbReference>
<evidence type="ECO:0008006" key="3">
    <source>
        <dbReference type="Google" id="ProtNLM"/>
    </source>
</evidence>
<gene>
    <name evidence="1" type="ORF">F2P44_08175</name>
</gene>
<evidence type="ECO:0000313" key="1">
    <source>
        <dbReference type="EMBL" id="NHZ79252.1"/>
    </source>
</evidence>
<protein>
    <recommendedName>
        <fullName evidence="3">Carboxypeptidase regulatory-like domain-containing protein</fullName>
    </recommendedName>
</protein>
<dbReference type="SUPFAM" id="SSF117074">
    <property type="entry name" value="Hypothetical protein PA1324"/>
    <property type="match status" value="1"/>
</dbReference>
<name>A0ABX0N9F6_9BURK</name>
<dbReference type="EMBL" id="WHJG01000006">
    <property type="protein sequence ID" value="NHZ79252.1"/>
    <property type="molecule type" value="Genomic_DNA"/>
</dbReference>
<reference evidence="1 2" key="1">
    <citation type="submission" date="2019-10" db="EMBL/GenBank/DDBJ databases">
        <title>Taxonomy of Antarctic Massilia spp.: description of Massilia rubra sp. nov., Massilia aquatica sp. nov., Massilia mucilaginosa sp. nov., Massilia frigida sp. nov. isolated from streams, lakes and regoliths.</title>
        <authorList>
            <person name="Holochova P."/>
            <person name="Sedlacek I."/>
            <person name="Kralova S."/>
            <person name="Maslanova I."/>
            <person name="Busse H.-J."/>
            <person name="Stankova E."/>
            <person name="Vrbovska V."/>
            <person name="Kovarovic V."/>
            <person name="Bartak M."/>
            <person name="Svec P."/>
            <person name="Pantucek R."/>
        </authorList>
    </citation>
    <scope>NUCLEOTIDE SEQUENCE [LARGE SCALE GENOMIC DNA]</scope>
    <source>
        <strain evidence="1 2">CCM 8695</strain>
    </source>
</reference>
<comment type="caution">
    <text evidence="1">The sequence shown here is derived from an EMBL/GenBank/DDBJ whole genome shotgun (WGS) entry which is preliminary data.</text>
</comment>
<proteinExistence type="predicted"/>
<accession>A0ABX0N9F6</accession>
<keyword evidence="2" id="KW-1185">Reference proteome</keyword>